<name>A0A9D4BS92_DREPO</name>
<dbReference type="InterPro" id="IPR018490">
    <property type="entry name" value="cNMP-bd_dom_sf"/>
</dbReference>
<sequence>MLNLRTHMASMRCLHDCDVYTLNLRSFRRVIKRYSHAAHVIWAYVLMKMQHRLDSSLSGKVPLFKTLYTLAEKEAKEKTEAVSVTLNVERQRQRESVMLELLEYFKQDKAALAPHSDPRALMYKELMKERAALRKSIRERTQEFGGTEAGRRKLSI</sequence>
<proteinExistence type="predicted"/>
<comment type="caution">
    <text evidence="1">The sequence shown here is derived from an EMBL/GenBank/DDBJ whole genome shotgun (WGS) entry which is preliminary data.</text>
</comment>
<dbReference type="SUPFAM" id="SSF51206">
    <property type="entry name" value="cAMP-binding domain-like"/>
    <property type="match status" value="1"/>
</dbReference>
<reference evidence="1" key="1">
    <citation type="journal article" date="2019" name="bioRxiv">
        <title>The Genome of the Zebra Mussel, Dreissena polymorpha: A Resource for Invasive Species Research.</title>
        <authorList>
            <person name="McCartney M.A."/>
            <person name="Auch B."/>
            <person name="Kono T."/>
            <person name="Mallez S."/>
            <person name="Zhang Y."/>
            <person name="Obille A."/>
            <person name="Becker A."/>
            <person name="Abrahante J.E."/>
            <person name="Garbe J."/>
            <person name="Badalamenti J.P."/>
            <person name="Herman A."/>
            <person name="Mangelson H."/>
            <person name="Liachko I."/>
            <person name="Sullivan S."/>
            <person name="Sone E.D."/>
            <person name="Koren S."/>
            <person name="Silverstein K.A.T."/>
            <person name="Beckman K.B."/>
            <person name="Gohl D.M."/>
        </authorList>
    </citation>
    <scope>NUCLEOTIDE SEQUENCE</scope>
    <source>
        <strain evidence="1">Duluth1</strain>
        <tissue evidence="1">Whole animal</tissue>
    </source>
</reference>
<dbReference type="Gene3D" id="2.60.120.10">
    <property type="entry name" value="Jelly Rolls"/>
    <property type="match status" value="1"/>
</dbReference>
<organism evidence="1 2">
    <name type="scientific">Dreissena polymorpha</name>
    <name type="common">Zebra mussel</name>
    <name type="synonym">Mytilus polymorpha</name>
    <dbReference type="NCBI Taxonomy" id="45954"/>
    <lineage>
        <taxon>Eukaryota</taxon>
        <taxon>Metazoa</taxon>
        <taxon>Spiralia</taxon>
        <taxon>Lophotrochozoa</taxon>
        <taxon>Mollusca</taxon>
        <taxon>Bivalvia</taxon>
        <taxon>Autobranchia</taxon>
        <taxon>Heteroconchia</taxon>
        <taxon>Euheterodonta</taxon>
        <taxon>Imparidentia</taxon>
        <taxon>Neoheterodontei</taxon>
        <taxon>Myida</taxon>
        <taxon>Dreissenoidea</taxon>
        <taxon>Dreissenidae</taxon>
        <taxon>Dreissena</taxon>
    </lineage>
</organism>
<reference evidence="1" key="2">
    <citation type="submission" date="2020-11" db="EMBL/GenBank/DDBJ databases">
        <authorList>
            <person name="McCartney M.A."/>
            <person name="Auch B."/>
            <person name="Kono T."/>
            <person name="Mallez S."/>
            <person name="Becker A."/>
            <person name="Gohl D.M."/>
            <person name="Silverstein K.A.T."/>
            <person name="Koren S."/>
            <person name="Bechman K.B."/>
            <person name="Herman A."/>
            <person name="Abrahante J.E."/>
            <person name="Garbe J."/>
        </authorList>
    </citation>
    <scope>NUCLEOTIDE SEQUENCE</scope>
    <source>
        <strain evidence="1">Duluth1</strain>
        <tissue evidence="1">Whole animal</tissue>
    </source>
</reference>
<dbReference type="AlphaFoldDB" id="A0A9D4BS92"/>
<accession>A0A9D4BS92</accession>
<dbReference type="InterPro" id="IPR014710">
    <property type="entry name" value="RmlC-like_jellyroll"/>
</dbReference>
<protein>
    <submittedName>
        <fullName evidence="1">Uncharacterized protein</fullName>
    </submittedName>
</protein>
<evidence type="ECO:0000313" key="2">
    <source>
        <dbReference type="Proteomes" id="UP000828390"/>
    </source>
</evidence>
<keyword evidence="2" id="KW-1185">Reference proteome</keyword>
<gene>
    <name evidence="1" type="ORF">DPMN_065694</name>
</gene>
<dbReference type="Proteomes" id="UP000828390">
    <property type="component" value="Unassembled WGS sequence"/>
</dbReference>
<dbReference type="EMBL" id="JAIWYP010000014">
    <property type="protein sequence ID" value="KAH3706309.1"/>
    <property type="molecule type" value="Genomic_DNA"/>
</dbReference>
<evidence type="ECO:0000313" key="1">
    <source>
        <dbReference type="EMBL" id="KAH3706309.1"/>
    </source>
</evidence>